<dbReference type="Proteomes" id="UP000033934">
    <property type="component" value="Unassembled WGS sequence"/>
</dbReference>
<evidence type="ECO:0000313" key="3">
    <source>
        <dbReference type="Proteomes" id="UP000033934"/>
    </source>
</evidence>
<dbReference type="AlphaFoldDB" id="A0A0G0PDZ6"/>
<evidence type="ECO:0000256" key="1">
    <source>
        <dbReference type="SAM" id="Phobius"/>
    </source>
</evidence>
<feature type="transmembrane region" description="Helical" evidence="1">
    <location>
        <begin position="27"/>
        <end position="46"/>
    </location>
</feature>
<feature type="transmembrane region" description="Helical" evidence="1">
    <location>
        <begin position="53"/>
        <end position="71"/>
    </location>
</feature>
<organism evidence="2 3">
    <name type="scientific">Berkelbacteria bacterium GW2011_GWA2_38_9</name>
    <dbReference type="NCBI Taxonomy" id="1618334"/>
    <lineage>
        <taxon>Bacteria</taxon>
        <taxon>Candidatus Berkelbacteria</taxon>
    </lineage>
</organism>
<dbReference type="EMBL" id="LBVO01000051">
    <property type="protein sequence ID" value="KKQ87511.1"/>
    <property type="molecule type" value="Genomic_DNA"/>
</dbReference>
<keyword evidence="1" id="KW-1133">Transmembrane helix</keyword>
<sequence>MVEATDQEKKSIKWQAPEFHFYEKSGLWFSKFSIIAILLIIIFIYLGIVQKHFSYYLAAGVVLAATLALFSQARVKPEPVNFHLTEDGIEFLGKKHLWENLKNFWVSDDAVYFESKNKISIPISMPLGDQDANQLRNYLLQYLPEKSDGGEMLFDKVNKLFKF</sequence>
<gene>
    <name evidence="2" type="ORF">UT11_C0051G0004</name>
</gene>
<evidence type="ECO:0000313" key="2">
    <source>
        <dbReference type="EMBL" id="KKQ87511.1"/>
    </source>
</evidence>
<evidence type="ECO:0008006" key="4">
    <source>
        <dbReference type="Google" id="ProtNLM"/>
    </source>
</evidence>
<name>A0A0G0PDZ6_9BACT</name>
<protein>
    <recommendedName>
        <fullName evidence="4">YcxB-like protein domain-containing protein</fullName>
    </recommendedName>
</protein>
<comment type="caution">
    <text evidence="2">The sequence shown here is derived from an EMBL/GenBank/DDBJ whole genome shotgun (WGS) entry which is preliminary data.</text>
</comment>
<reference evidence="2 3" key="1">
    <citation type="journal article" date="2015" name="Nature">
        <title>rRNA introns, odd ribosomes, and small enigmatic genomes across a large radiation of phyla.</title>
        <authorList>
            <person name="Brown C.T."/>
            <person name="Hug L.A."/>
            <person name="Thomas B.C."/>
            <person name="Sharon I."/>
            <person name="Castelle C.J."/>
            <person name="Singh A."/>
            <person name="Wilkins M.J."/>
            <person name="Williams K.H."/>
            <person name="Banfield J.F."/>
        </authorList>
    </citation>
    <scope>NUCLEOTIDE SEQUENCE [LARGE SCALE GENOMIC DNA]</scope>
</reference>
<keyword evidence="1" id="KW-0472">Membrane</keyword>
<accession>A0A0G0PDZ6</accession>
<keyword evidence="1" id="KW-0812">Transmembrane</keyword>
<proteinExistence type="predicted"/>